<evidence type="ECO:0000256" key="1">
    <source>
        <dbReference type="SAM" id="MobiDB-lite"/>
    </source>
</evidence>
<gene>
    <name evidence="2" type="ORF">HF685_15475</name>
</gene>
<name>A0A6H2DS49_9SPHN</name>
<accession>A0A6H2DS49</accession>
<evidence type="ECO:0000313" key="3">
    <source>
        <dbReference type="Proteomes" id="UP000501600"/>
    </source>
</evidence>
<feature type="compositionally biased region" description="Basic residues" evidence="1">
    <location>
        <begin position="29"/>
        <end position="42"/>
    </location>
</feature>
<organism evidence="2 3">
    <name type="scientific">Parasphingorhabdus halotolerans</name>
    <dbReference type="NCBI Taxonomy" id="2725558"/>
    <lineage>
        <taxon>Bacteria</taxon>
        <taxon>Pseudomonadati</taxon>
        <taxon>Pseudomonadota</taxon>
        <taxon>Alphaproteobacteria</taxon>
        <taxon>Sphingomonadales</taxon>
        <taxon>Sphingomonadaceae</taxon>
        <taxon>Parasphingorhabdus</taxon>
    </lineage>
</organism>
<reference evidence="2 3" key="1">
    <citation type="submission" date="2020-04" db="EMBL/GenBank/DDBJ databases">
        <title>Genome sequence for Sphingorhabdus sp. strain M1.</title>
        <authorList>
            <person name="Park S.-J."/>
        </authorList>
    </citation>
    <scope>NUCLEOTIDE SEQUENCE [LARGE SCALE GENOMIC DNA]</scope>
    <source>
        <strain evidence="2 3">JK6</strain>
    </source>
</reference>
<sequence>MSLLIRKAEAIGRPLGDDRFLVAAEKQTGRKPKADKRGRKKNGEKSALSP</sequence>
<dbReference type="RefSeq" id="WP_168820853.1">
    <property type="nucleotide sequence ID" value="NZ_CP051217.1"/>
</dbReference>
<feature type="region of interest" description="Disordered" evidence="1">
    <location>
        <begin position="22"/>
        <end position="50"/>
    </location>
</feature>
<dbReference type="EMBL" id="CP051217">
    <property type="protein sequence ID" value="QJB70486.1"/>
    <property type="molecule type" value="Genomic_DNA"/>
</dbReference>
<protein>
    <submittedName>
        <fullName evidence="2">Uncharacterized protein</fullName>
    </submittedName>
</protein>
<evidence type="ECO:0000313" key="2">
    <source>
        <dbReference type="EMBL" id="QJB70486.1"/>
    </source>
</evidence>
<dbReference type="KEGG" id="phao:HF685_15475"/>
<dbReference type="AlphaFoldDB" id="A0A6H2DS49"/>
<proteinExistence type="predicted"/>
<dbReference type="Proteomes" id="UP000501600">
    <property type="component" value="Chromosome"/>
</dbReference>
<keyword evidence="3" id="KW-1185">Reference proteome</keyword>